<gene>
    <name evidence="6" type="ORF">HG535_0D01340</name>
</gene>
<dbReference type="OrthoDB" id="8949486at2759"/>
<dbReference type="GO" id="GO:0006914">
    <property type="term" value="P:autophagy"/>
    <property type="evidence" value="ECO:0007669"/>
    <property type="project" value="UniProtKB-KW"/>
</dbReference>
<keyword evidence="4" id="KW-0175">Coiled coil</keyword>
<sequence>MDQGYITKLQDRDVIESRFCDLFRDVPIALRDEDINATKQNNLKSTVNRLRKELKDKDAEVRSLREVIKVKNNDSEKLNNELISLNIENNLVGHKYAQLEEEHEKLVKRWLERVHQEFDVLNAR</sequence>
<evidence type="ECO:0000256" key="3">
    <source>
        <dbReference type="ARBA" id="ARBA00023006"/>
    </source>
</evidence>
<feature type="coiled-coil region" evidence="4">
    <location>
        <begin position="40"/>
        <end position="88"/>
    </location>
</feature>
<dbReference type="InterPro" id="IPR013923">
    <property type="entry name" value="Autophagy-rel_prot_16_dom"/>
</dbReference>
<feature type="domain" description="Autophagy-related protein 16" evidence="5">
    <location>
        <begin position="40"/>
        <end position="122"/>
    </location>
</feature>
<dbReference type="KEGG" id="zmk:HG535_0D01340"/>
<keyword evidence="7" id="KW-1185">Reference proteome</keyword>
<dbReference type="EMBL" id="CP058607">
    <property type="protein sequence ID" value="QLG72426.1"/>
    <property type="molecule type" value="Genomic_DNA"/>
</dbReference>
<evidence type="ECO:0000256" key="2">
    <source>
        <dbReference type="ARBA" id="ARBA00005331"/>
    </source>
</evidence>
<dbReference type="Pfam" id="PF08614">
    <property type="entry name" value="ATG16"/>
    <property type="match status" value="1"/>
</dbReference>
<dbReference type="GO" id="GO:0034045">
    <property type="term" value="C:phagophore assembly site membrane"/>
    <property type="evidence" value="ECO:0007669"/>
    <property type="project" value="UniProtKB-SubCell"/>
</dbReference>
<dbReference type="Proteomes" id="UP000509704">
    <property type="component" value="Chromosome 4"/>
</dbReference>
<dbReference type="AlphaFoldDB" id="A0A7H9B1W4"/>
<dbReference type="CDD" id="cd22887">
    <property type="entry name" value="Atg16_CCD"/>
    <property type="match status" value="1"/>
</dbReference>
<dbReference type="Gene3D" id="1.20.5.170">
    <property type="match status" value="1"/>
</dbReference>
<evidence type="ECO:0000256" key="1">
    <source>
        <dbReference type="ARBA" id="ARBA00004623"/>
    </source>
</evidence>
<evidence type="ECO:0000259" key="5">
    <source>
        <dbReference type="Pfam" id="PF08614"/>
    </source>
</evidence>
<evidence type="ECO:0000313" key="7">
    <source>
        <dbReference type="Proteomes" id="UP000509704"/>
    </source>
</evidence>
<evidence type="ECO:0000313" key="6">
    <source>
        <dbReference type="EMBL" id="QLG72426.1"/>
    </source>
</evidence>
<accession>A0A7H9B1W4</accession>
<protein>
    <recommendedName>
        <fullName evidence="5">Autophagy-related protein 16 domain-containing protein</fullName>
    </recommendedName>
</protein>
<name>A0A7H9B1W4_ZYGMR</name>
<dbReference type="GeneID" id="59236150"/>
<reference evidence="6 7" key="1">
    <citation type="submission" date="2020-07" db="EMBL/GenBank/DDBJ databases">
        <title>The yeast mating-type switching endonuclease HO is a domesticated member of an unorthodox homing genetic element family.</title>
        <authorList>
            <person name="Coughlan A.Y."/>
            <person name="Lombardi L."/>
            <person name="Braun-Galleani S."/>
            <person name="Martos A.R."/>
            <person name="Galeote V."/>
            <person name="Bigey F."/>
            <person name="Dequin S."/>
            <person name="Byrne K.P."/>
            <person name="Wolfe K.H."/>
        </authorList>
    </citation>
    <scope>NUCLEOTIDE SEQUENCE [LARGE SCALE GENOMIC DNA]</scope>
    <source>
        <strain evidence="6 7">NRRL Y-6702</strain>
    </source>
</reference>
<evidence type="ECO:0000256" key="4">
    <source>
        <dbReference type="SAM" id="Coils"/>
    </source>
</evidence>
<keyword evidence="3" id="KW-0072">Autophagy</keyword>
<organism evidence="6 7">
    <name type="scientific">Zygotorulaspora mrakii</name>
    <name type="common">Zygosaccharomyces mrakii</name>
    <dbReference type="NCBI Taxonomy" id="42260"/>
    <lineage>
        <taxon>Eukaryota</taxon>
        <taxon>Fungi</taxon>
        <taxon>Dikarya</taxon>
        <taxon>Ascomycota</taxon>
        <taxon>Saccharomycotina</taxon>
        <taxon>Saccharomycetes</taxon>
        <taxon>Saccharomycetales</taxon>
        <taxon>Saccharomycetaceae</taxon>
        <taxon>Zygotorulaspora</taxon>
    </lineage>
</organism>
<comment type="similarity">
    <text evidence="2">Belongs to the ATG16 family.</text>
</comment>
<proteinExistence type="inferred from homology"/>
<dbReference type="RefSeq" id="XP_037144154.1">
    <property type="nucleotide sequence ID" value="XM_037288259.1"/>
</dbReference>
<comment type="subcellular location">
    <subcellularLocation>
        <location evidence="1">Preautophagosomal structure membrane</location>
        <topology evidence="1">Peripheral membrane protein</topology>
    </subcellularLocation>
</comment>